<reference evidence="2 3" key="1">
    <citation type="submission" date="2022-10" db="EMBL/GenBank/DDBJ databases">
        <title>WGS assembly of Paspalum vaginatum 540-79.</title>
        <authorList>
            <person name="Sun G."/>
            <person name="Wase N."/>
            <person name="Shu S."/>
            <person name="Jenkins J."/>
            <person name="Zhou B."/>
            <person name="Torres-Rodriguez J."/>
            <person name="Chen C."/>
            <person name="Sandor L."/>
            <person name="Plott C."/>
            <person name="Yoshinga Y."/>
            <person name="Daum C."/>
            <person name="Qi P."/>
            <person name="Barry K."/>
            <person name="Lipzen A."/>
            <person name="Berry L."/>
            <person name="Pedersen C."/>
            <person name="Gottilla T."/>
            <person name="Foltz A."/>
            <person name="Yu H."/>
            <person name="O'Malley R."/>
            <person name="Zhang C."/>
            <person name="Devos K."/>
            <person name="Sigmon B."/>
            <person name="Yu B."/>
            <person name="Obata T."/>
            <person name="Schmutz J."/>
            <person name="Schnable J."/>
        </authorList>
    </citation>
    <scope>NUCLEOTIDE SEQUENCE [LARGE SCALE GENOMIC DNA]</scope>
    <source>
        <strain evidence="3">cv. 540-79</strain>
    </source>
</reference>
<dbReference type="Proteomes" id="UP001164776">
    <property type="component" value="Unassembled WGS sequence"/>
</dbReference>
<dbReference type="AlphaFoldDB" id="A0A9W7XDL6"/>
<evidence type="ECO:0000256" key="1">
    <source>
        <dbReference type="SAM" id="MobiDB-lite"/>
    </source>
</evidence>
<evidence type="ECO:0000313" key="2">
    <source>
        <dbReference type="EMBL" id="KAJ1256612.1"/>
    </source>
</evidence>
<protein>
    <submittedName>
        <fullName evidence="2">Uncharacterized protein</fullName>
    </submittedName>
</protein>
<sequence>MDPLICHADFMDLGWLLAIFFVEALSRKLLRSPCFSVAMCFLSVDILASCSSVTLGLPATTSTLRRRISTASSVRRRQASSQVDAPASTSFSEAFPPDPKCMCHLWRSPPTVLISPEFMPEDMAASSWSFDTCVCVRPVLDACVRAWPLFLWGFFVIHPSSGASL</sequence>
<evidence type="ECO:0000313" key="3">
    <source>
        <dbReference type="Proteomes" id="UP001164776"/>
    </source>
</evidence>
<gene>
    <name evidence="2" type="ORF">BS78_K342300</name>
</gene>
<feature type="region of interest" description="Disordered" evidence="1">
    <location>
        <begin position="71"/>
        <end position="92"/>
    </location>
</feature>
<name>A0A9W7XDL6_9POAL</name>
<comment type="caution">
    <text evidence="2">The sequence shown here is derived from an EMBL/GenBank/DDBJ whole genome shotgun (WGS) entry which is preliminary data.</text>
</comment>
<accession>A0A9W7XDL6</accession>
<organism evidence="2 3">
    <name type="scientific">Paspalum vaginatum</name>
    <name type="common">seashore paspalum</name>
    <dbReference type="NCBI Taxonomy" id="158149"/>
    <lineage>
        <taxon>Eukaryota</taxon>
        <taxon>Viridiplantae</taxon>
        <taxon>Streptophyta</taxon>
        <taxon>Embryophyta</taxon>
        <taxon>Tracheophyta</taxon>
        <taxon>Spermatophyta</taxon>
        <taxon>Magnoliopsida</taxon>
        <taxon>Liliopsida</taxon>
        <taxon>Poales</taxon>
        <taxon>Poaceae</taxon>
        <taxon>PACMAD clade</taxon>
        <taxon>Panicoideae</taxon>
        <taxon>Andropogonodae</taxon>
        <taxon>Paspaleae</taxon>
        <taxon>Paspalinae</taxon>
        <taxon>Paspalum</taxon>
    </lineage>
</organism>
<dbReference type="EMBL" id="MU629496">
    <property type="protein sequence ID" value="KAJ1256612.1"/>
    <property type="molecule type" value="Genomic_DNA"/>
</dbReference>
<keyword evidence="3" id="KW-1185">Reference proteome</keyword>
<proteinExistence type="predicted"/>